<protein>
    <submittedName>
        <fullName evidence="1">Uncharacterized protein</fullName>
    </submittedName>
</protein>
<accession>A0A2P2NUE1</accession>
<organism evidence="1">
    <name type="scientific">Rhizophora mucronata</name>
    <name type="common">Asiatic mangrove</name>
    <dbReference type="NCBI Taxonomy" id="61149"/>
    <lineage>
        <taxon>Eukaryota</taxon>
        <taxon>Viridiplantae</taxon>
        <taxon>Streptophyta</taxon>
        <taxon>Embryophyta</taxon>
        <taxon>Tracheophyta</taxon>
        <taxon>Spermatophyta</taxon>
        <taxon>Magnoliopsida</taxon>
        <taxon>eudicotyledons</taxon>
        <taxon>Gunneridae</taxon>
        <taxon>Pentapetalae</taxon>
        <taxon>rosids</taxon>
        <taxon>fabids</taxon>
        <taxon>Malpighiales</taxon>
        <taxon>Rhizophoraceae</taxon>
        <taxon>Rhizophora</taxon>
    </lineage>
</organism>
<reference evidence="1" key="1">
    <citation type="submission" date="2018-02" db="EMBL/GenBank/DDBJ databases">
        <title>Rhizophora mucronata_Transcriptome.</title>
        <authorList>
            <person name="Meera S.P."/>
            <person name="Sreeshan A."/>
            <person name="Augustine A."/>
        </authorList>
    </citation>
    <scope>NUCLEOTIDE SEQUENCE</scope>
    <source>
        <tissue evidence="1">Leaf</tissue>
    </source>
</reference>
<name>A0A2P2NUE1_RHIMU</name>
<proteinExistence type="predicted"/>
<dbReference type="EMBL" id="GGEC01065566">
    <property type="protein sequence ID" value="MBX46050.1"/>
    <property type="molecule type" value="Transcribed_RNA"/>
</dbReference>
<evidence type="ECO:0000313" key="1">
    <source>
        <dbReference type="EMBL" id="MBX46050.1"/>
    </source>
</evidence>
<sequence length="20" mass="2394">MWNCCESLAMCFSNHLRYQG</sequence>
<dbReference type="AlphaFoldDB" id="A0A2P2NUE1"/>